<reference evidence="9" key="1">
    <citation type="journal article" date="2019" name="Int. J. Syst. Evol. Microbiol.">
        <title>The Global Catalogue of Microorganisms (GCM) 10K type strain sequencing project: providing services to taxonomists for standard genome sequencing and annotation.</title>
        <authorList>
            <consortium name="The Broad Institute Genomics Platform"/>
            <consortium name="The Broad Institute Genome Sequencing Center for Infectious Disease"/>
            <person name="Wu L."/>
            <person name="Ma J."/>
        </authorList>
    </citation>
    <scope>NUCLEOTIDE SEQUENCE [LARGE SCALE GENOMIC DNA]</scope>
    <source>
        <strain evidence="9">CGMCC 4.7131</strain>
    </source>
</reference>
<evidence type="ECO:0000256" key="1">
    <source>
        <dbReference type="ARBA" id="ARBA00005194"/>
    </source>
</evidence>
<dbReference type="EMBL" id="JBHSKN010000036">
    <property type="protein sequence ID" value="MFC5245089.1"/>
    <property type="molecule type" value="Genomic_DNA"/>
</dbReference>
<evidence type="ECO:0000313" key="9">
    <source>
        <dbReference type="Proteomes" id="UP001596035"/>
    </source>
</evidence>
<dbReference type="PROSITE" id="PS00061">
    <property type="entry name" value="ADH_SHORT"/>
    <property type="match status" value="1"/>
</dbReference>
<dbReference type="SUPFAM" id="SSF51735">
    <property type="entry name" value="NAD(P)-binding Rossmann-fold domains"/>
    <property type="match status" value="1"/>
</dbReference>
<keyword evidence="4 6" id="KW-0560">Oxidoreductase</keyword>
<dbReference type="RefSeq" id="WP_344563820.1">
    <property type="nucleotide sequence ID" value="NZ_BAAATG010000030.1"/>
</dbReference>
<keyword evidence="6" id="KW-0275">Fatty acid biosynthesis</keyword>
<dbReference type="NCBIfam" id="NF009466">
    <property type="entry name" value="PRK12826.1-2"/>
    <property type="match status" value="1"/>
</dbReference>
<dbReference type="GO" id="GO:0004316">
    <property type="term" value="F:3-oxoacyl-[acyl-carrier-protein] reductase (NADPH) activity"/>
    <property type="evidence" value="ECO:0007669"/>
    <property type="project" value="UniProtKB-EC"/>
</dbReference>
<keyword evidence="6" id="KW-0443">Lipid metabolism</keyword>
<comment type="function">
    <text evidence="6">Catalyzes the NADPH-dependent reduction of beta-ketoacyl-ACP substrates to beta-hydroxyacyl-ACP products, the first reductive step in the elongation cycle of fatty acid biosynthesis.</text>
</comment>
<name>A0ABW0E6R4_9ACTN</name>
<comment type="caution">
    <text evidence="8">The sequence shown here is derived from an EMBL/GenBank/DDBJ whole genome shotgun (WGS) entry which is preliminary data.</text>
</comment>
<dbReference type="PRINTS" id="PR00081">
    <property type="entry name" value="GDHRDH"/>
</dbReference>
<comment type="pathway">
    <text evidence="1 6">Lipid metabolism; fatty acid biosynthesis.</text>
</comment>
<dbReference type="PANTHER" id="PTHR42879">
    <property type="entry name" value="3-OXOACYL-(ACYL-CARRIER-PROTEIN) REDUCTASE"/>
    <property type="match status" value="1"/>
</dbReference>
<dbReference type="InterPro" id="IPR057326">
    <property type="entry name" value="KR_dom"/>
</dbReference>
<evidence type="ECO:0000259" key="7">
    <source>
        <dbReference type="SMART" id="SM00822"/>
    </source>
</evidence>
<dbReference type="SMART" id="SM00822">
    <property type="entry name" value="PKS_KR"/>
    <property type="match status" value="1"/>
</dbReference>
<dbReference type="Gene3D" id="3.40.50.720">
    <property type="entry name" value="NAD(P)-binding Rossmann-like Domain"/>
    <property type="match status" value="1"/>
</dbReference>
<dbReference type="InterPro" id="IPR002347">
    <property type="entry name" value="SDR_fam"/>
</dbReference>
<keyword evidence="6" id="KW-0276">Fatty acid metabolism</keyword>
<comment type="subunit">
    <text evidence="6">Homotetramer.</text>
</comment>
<evidence type="ECO:0000256" key="5">
    <source>
        <dbReference type="ARBA" id="ARBA00048508"/>
    </source>
</evidence>
<dbReference type="CDD" id="cd05333">
    <property type="entry name" value="BKR_SDR_c"/>
    <property type="match status" value="1"/>
</dbReference>
<evidence type="ECO:0000256" key="6">
    <source>
        <dbReference type="RuleBase" id="RU366074"/>
    </source>
</evidence>
<dbReference type="InterPro" id="IPR050259">
    <property type="entry name" value="SDR"/>
</dbReference>
<evidence type="ECO:0000256" key="3">
    <source>
        <dbReference type="ARBA" id="ARBA00012948"/>
    </source>
</evidence>
<accession>A0ABW0E6R4</accession>
<proteinExistence type="inferred from homology"/>
<evidence type="ECO:0000313" key="8">
    <source>
        <dbReference type="EMBL" id="MFC5245089.1"/>
    </source>
</evidence>
<keyword evidence="6" id="KW-0521">NADP</keyword>
<dbReference type="EC" id="1.1.1.100" evidence="3 6"/>
<dbReference type="PANTHER" id="PTHR42879:SF2">
    <property type="entry name" value="3-OXOACYL-[ACYL-CARRIER-PROTEIN] REDUCTASE FABG"/>
    <property type="match status" value="1"/>
</dbReference>
<protein>
    <recommendedName>
        <fullName evidence="3 6">3-oxoacyl-[acyl-carrier-protein] reductase</fullName>
        <ecNumber evidence="3 6">1.1.1.100</ecNumber>
    </recommendedName>
</protein>
<evidence type="ECO:0000256" key="4">
    <source>
        <dbReference type="ARBA" id="ARBA00023002"/>
    </source>
</evidence>
<evidence type="ECO:0000256" key="2">
    <source>
        <dbReference type="ARBA" id="ARBA00006484"/>
    </source>
</evidence>
<dbReference type="Pfam" id="PF13561">
    <property type="entry name" value="adh_short_C2"/>
    <property type="match status" value="1"/>
</dbReference>
<dbReference type="InterPro" id="IPR011284">
    <property type="entry name" value="3oxo_ACP_reduc"/>
</dbReference>
<keyword evidence="9" id="KW-1185">Reference proteome</keyword>
<dbReference type="Proteomes" id="UP001596035">
    <property type="component" value="Unassembled WGS sequence"/>
</dbReference>
<dbReference type="InterPro" id="IPR036291">
    <property type="entry name" value="NAD(P)-bd_dom_sf"/>
</dbReference>
<comment type="catalytic activity">
    <reaction evidence="5 6">
        <text>a (3R)-hydroxyacyl-[ACP] + NADP(+) = a 3-oxoacyl-[ACP] + NADPH + H(+)</text>
        <dbReference type="Rhea" id="RHEA:17397"/>
        <dbReference type="Rhea" id="RHEA-COMP:9916"/>
        <dbReference type="Rhea" id="RHEA-COMP:9945"/>
        <dbReference type="ChEBI" id="CHEBI:15378"/>
        <dbReference type="ChEBI" id="CHEBI:57783"/>
        <dbReference type="ChEBI" id="CHEBI:58349"/>
        <dbReference type="ChEBI" id="CHEBI:78776"/>
        <dbReference type="ChEBI" id="CHEBI:78827"/>
        <dbReference type="EC" id="1.1.1.100"/>
    </reaction>
</comment>
<dbReference type="InterPro" id="IPR020904">
    <property type="entry name" value="Sc_DH/Rdtase_CS"/>
</dbReference>
<comment type="similarity">
    <text evidence="2 6">Belongs to the short-chain dehydrogenases/reductases (SDR) family.</text>
</comment>
<sequence>MSRSVLVTGGNRGIGLAIAGVFAEAGDKVAITYRSGEPPRVLTEQGVLAVRCDITDPEQVEQAYKEIEEAHGPVEVLVANAGVTKDQLLMRMSEEDFTSVVDTNLTGTFRVVKRANRGMLRAKKGRVVLISSVVGLLGSAGQANYAASKAGLVGFARSLARELGSRNITFNVVAPGFVDTDMTKVLTDDQRANIVSQVPLGRYAKPEEIAAAVRFLASDDASYITGAVIPVDGGLGMGH</sequence>
<gene>
    <name evidence="8" type="primary">fabG</name>
    <name evidence="8" type="ORF">ACFPWV_35170</name>
</gene>
<dbReference type="PRINTS" id="PR00080">
    <property type="entry name" value="SDRFAMILY"/>
</dbReference>
<dbReference type="NCBIfam" id="TIGR01830">
    <property type="entry name" value="3oxo_ACP_reduc"/>
    <property type="match status" value="1"/>
</dbReference>
<organism evidence="8 9">
    <name type="scientific">Streptomyces atrovirens</name>
    <dbReference type="NCBI Taxonomy" id="285556"/>
    <lineage>
        <taxon>Bacteria</taxon>
        <taxon>Bacillati</taxon>
        <taxon>Actinomycetota</taxon>
        <taxon>Actinomycetes</taxon>
        <taxon>Kitasatosporales</taxon>
        <taxon>Streptomycetaceae</taxon>
        <taxon>Streptomyces</taxon>
    </lineage>
</organism>
<keyword evidence="6" id="KW-0444">Lipid biosynthesis</keyword>
<feature type="domain" description="Ketoreductase" evidence="7">
    <location>
        <begin position="3"/>
        <end position="181"/>
    </location>
</feature>